<dbReference type="GO" id="GO:0016020">
    <property type="term" value="C:membrane"/>
    <property type="evidence" value="ECO:0007669"/>
    <property type="project" value="UniProtKB-SubCell"/>
</dbReference>
<comment type="similarity">
    <text evidence="2 13">Belongs to the G-protein coupled receptor T2R family.</text>
</comment>
<feature type="transmembrane region" description="Helical" evidence="15">
    <location>
        <begin position="179"/>
        <end position="206"/>
    </location>
</feature>
<dbReference type="InterPro" id="IPR017452">
    <property type="entry name" value="GPCR_Rhodpsn_7TM"/>
</dbReference>
<evidence type="ECO:0000259" key="16">
    <source>
        <dbReference type="PROSITE" id="PS50262"/>
    </source>
</evidence>
<keyword evidence="4 14" id="KW-0716">Sensory transduction</keyword>
<keyword evidence="3 14" id="KW-0919">Taste</keyword>
<dbReference type="Pfam" id="PF05296">
    <property type="entry name" value="TAS2R"/>
    <property type="match status" value="1"/>
</dbReference>
<keyword evidence="8 14" id="KW-0472">Membrane</keyword>
<keyword evidence="11 14" id="KW-0807">Transducer</keyword>
<dbReference type="SUPFAM" id="SSF81321">
    <property type="entry name" value="Family A G protein-coupled receptor-like"/>
    <property type="match status" value="1"/>
</dbReference>
<evidence type="ECO:0000256" key="11">
    <source>
        <dbReference type="ARBA" id="ARBA00023224"/>
    </source>
</evidence>
<reference evidence="18" key="1">
    <citation type="submission" date="2016-06" db="EMBL/GenBank/DDBJ databases">
        <title>De novo assembly and RNA-Seq shows season-dependent expression and editing in black bear kidneys.</title>
        <authorList>
            <person name="Korstanje R."/>
            <person name="Srivastava A."/>
            <person name="Sarsani V.K."/>
            <person name="Sheehan S.M."/>
            <person name="Seger R.L."/>
            <person name="Barter M.E."/>
            <person name="Lindqvist C."/>
            <person name="Brody L.C."/>
            <person name="Mullikin J.C."/>
        </authorList>
    </citation>
    <scope>NUCLEOTIDE SEQUENCE [LARGE SCALE GENOMIC DNA]</scope>
</reference>
<dbReference type="PANTHER" id="PTHR11394">
    <property type="entry name" value="TASTE RECEPTOR TYPE 2"/>
    <property type="match status" value="1"/>
</dbReference>
<keyword evidence="10" id="KW-0325">Glycoprotein</keyword>
<reference evidence="17" key="3">
    <citation type="submission" date="2025-09" db="UniProtKB">
        <authorList>
            <consortium name="Ensembl"/>
        </authorList>
    </citation>
    <scope>IDENTIFICATION</scope>
</reference>
<evidence type="ECO:0000256" key="1">
    <source>
        <dbReference type="ARBA" id="ARBA00004141"/>
    </source>
</evidence>
<dbReference type="PANTHER" id="PTHR11394:SF31">
    <property type="entry name" value="TASTE RECEPTOR TYPE 2 MEMBER 8"/>
    <property type="match status" value="1"/>
</dbReference>
<evidence type="ECO:0000313" key="18">
    <source>
        <dbReference type="Proteomes" id="UP000291022"/>
    </source>
</evidence>
<dbReference type="GO" id="GO:0004930">
    <property type="term" value="F:G protein-coupled receptor activity"/>
    <property type="evidence" value="ECO:0007669"/>
    <property type="project" value="UniProtKB-KW"/>
</dbReference>
<keyword evidence="9 14" id="KW-0675">Receptor</keyword>
<dbReference type="STRING" id="9643.ENSUAMP00000033834"/>
<dbReference type="AlphaFoldDB" id="A0A452SMF8"/>
<reference evidence="17" key="2">
    <citation type="submission" date="2025-08" db="UniProtKB">
        <authorList>
            <consortium name="Ensembl"/>
        </authorList>
    </citation>
    <scope>IDENTIFICATION</scope>
</reference>
<dbReference type="GeneTree" id="ENSGT01150000286975"/>
<evidence type="ECO:0000256" key="12">
    <source>
        <dbReference type="ARBA" id="ARBA00024847"/>
    </source>
</evidence>
<feature type="transmembrane region" description="Helical" evidence="15">
    <location>
        <begin position="265"/>
        <end position="287"/>
    </location>
</feature>
<comment type="function">
    <text evidence="12">Receptor that may play a role in the perception of bitterness and is gustducin-linked. May play a role in sensing the chemical composition of the gastrointestinal content. The activity of this receptor may stimulate alpha gustducin, mediate PLC-beta-2 activation and lead to the gating of TRPM5.</text>
</comment>
<evidence type="ECO:0000256" key="7">
    <source>
        <dbReference type="ARBA" id="ARBA00023040"/>
    </source>
</evidence>
<feature type="transmembrane region" description="Helical" evidence="15">
    <location>
        <begin position="129"/>
        <end position="149"/>
    </location>
</feature>
<dbReference type="OMA" id="NWIDWIK"/>
<dbReference type="InterPro" id="IPR007960">
    <property type="entry name" value="TAS2R"/>
</dbReference>
<sequence>MLSMEDNIFVIILTGEFIIGMLGNVYIGLVNWIDWIKKKKISSVDYILTSLAISRICLLCILILNGIIMVCYPDFYENGKLQAVINIFWTLTNYLSTWFATCFNVFYLLKIANFSHPLFLWLKRRIDRVIHWVLLGCLAISSFISLILATAPNYDFEFQKIINHKRNCTEMFYVSKSQYFSLLTLFNLLAIVPCAVSLISFFLLIMSLRRHIKQMKVSVTGCGDPSTEAHVGAMKTMTSFLFLLFVYYGASLLATFHYLMKESKLAVMLGEIIAILYPSGHSLILIIRNNKLRQASIRVLRFGRTVLKPAGTGFTYR</sequence>
<evidence type="ECO:0000256" key="6">
    <source>
        <dbReference type="ARBA" id="ARBA00022989"/>
    </source>
</evidence>
<dbReference type="Proteomes" id="UP000291022">
    <property type="component" value="Unassembled WGS sequence"/>
</dbReference>
<name>A0A452SMF8_URSAM</name>
<evidence type="ECO:0000256" key="10">
    <source>
        <dbReference type="ARBA" id="ARBA00023180"/>
    </source>
</evidence>
<evidence type="ECO:0000256" key="5">
    <source>
        <dbReference type="ARBA" id="ARBA00022692"/>
    </source>
</evidence>
<dbReference type="GO" id="GO:0033038">
    <property type="term" value="F:bitter taste receptor activity"/>
    <property type="evidence" value="ECO:0007669"/>
    <property type="project" value="Ensembl"/>
</dbReference>
<feature type="transmembrane region" description="Helical" evidence="15">
    <location>
        <begin position="6"/>
        <end position="32"/>
    </location>
</feature>
<keyword evidence="18" id="KW-1185">Reference proteome</keyword>
<feature type="transmembrane region" description="Helical" evidence="15">
    <location>
        <begin position="44"/>
        <end position="67"/>
    </location>
</feature>
<evidence type="ECO:0000256" key="4">
    <source>
        <dbReference type="ARBA" id="ARBA00022606"/>
    </source>
</evidence>
<evidence type="ECO:0000256" key="8">
    <source>
        <dbReference type="ARBA" id="ARBA00023136"/>
    </source>
</evidence>
<comment type="subcellular location">
    <subcellularLocation>
        <location evidence="1 14">Membrane</location>
        <topology evidence="1 14">Multi-pass membrane protein</topology>
    </subcellularLocation>
</comment>
<organism evidence="17 18">
    <name type="scientific">Ursus americanus</name>
    <name type="common">American black bear</name>
    <name type="synonym">Euarctos americanus</name>
    <dbReference type="NCBI Taxonomy" id="9643"/>
    <lineage>
        <taxon>Eukaryota</taxon>
        <taxon>Metazoa</taxon>
        <taxon>Chordata</taxon>
        <taxon>Craniata</taxon>
        <taxon>Vertebrata</taxon>
        <taxon>Euteleostomi</taxon>
        <taxon>Mammalia</taxon>
        <taxon>Eutheria</taxon>
        <taxon>Laurasiatheria</taxon>
        <taxon>Carnivora</taxon>
        <taxon>Caniformia</taxon>
        <taxon>Ursidae</taxon>
        <taxon>Ursus</taxon>
    </lineage>
</organism>
<dbReference type="FunFam" id="1.20.1070.10:FF:000042">
    <property type="entry name" value="Taste receptor type 2 member 7"/>
    <property type="match status" value="1"/>
</dbReference>
<dbReference type="Ensembl" id="ENSUAMT00000037684.1">
    <property type="protein sequence ID" value="ENSUAMP00000033834.1"/>
    <property type="gene ID" value="ENSUAMG00000025771.1"/>
</dbReference>
<accession>A0A452SMF8</accession>
<evidence type="ECO:0000256" key="13">
    <source>
        <dbReference type="RuleBase" id="RU004423"/>
    </source>
</evidence>
<evidence type="ECO:0000313" key="17">
    <source>
        <dbReference type="Ensembl" id="ENSUAMP00000033834.1"/>
    </source>
</evidence>
<feature type="transmembrane region" description="Helical" evidence="15">
    <location>
        <begin position="87"/>
        <end position="109"/>
    </location>
</feature>
<dbReference type="Gene3D" id="1.20.1070.10">
    <property type="entry name" value="Rhodopsin 7-helix transmembrane proteins"/>
    <property type="match status" value="1"/>
</dbReference>
<evidence type="ECO:0000256" key="2">
    <source>
        <dbReference type="ARBA" id="ARBA00007376"/>
    </source>
</evidence>
<protein>
    <recommendedName>
        <fullName evidence="14">Taste receptor type 2</fullName>
    </recommendedName>
</protein>
<keyword evidence="6 15" id="KW-1133">Transmembrane helix</keyword>
<feature type="domain" description="G-protein coupled receptors family 1 profile" evidence="16">
    <location>
        <begin position="23"/>
        <end position="285"/>
    </location>
</feature>
<evidence type="ECO:0000256" key="15">
    <source>
        <dbReference type="SAM" id="Phobius"/>
    </source>
</evidence>
<gene>
    <name evidence="17" type="primary">TAS2R8</name>
</gene>
<evidence type="ECO:0000256" key="3">
    <source>
        <dbReference type="ARBA" id="ARBA00022480"/>
    </source>
</evidence>
<feature type="transmembrane region" description="Helical" evidence="15">
    <location>
        <begin position="240"/>
        <end position="259"/>
    </location>
</feature>
<proteinExistence type="inferred from homology"/>
<evidence type="ECO:0000256" key="9">
    <source>
        <dbReference type="ARBA" id="ARBA00023170"/>
    </source>
</evidence>
<keyword evidence="7 14" id="KW-0297">G-protein coupled receptor</keyword>
<evidence type="ECO:0000256" key="14">
    <source>
        <dbReference type="RuleBase" id="RU004424"/>
    </source>
</evidence>
<dbReference type="PROSITE" id="PS50262">
    <property type="entry name" value="G_PROTEIN_RECEP_F1_2"/>
    <property type="match status" value="1"/>
</dbReference>
<keyword evidence="5 14" id="KW-0812">Transmembrane</keyword>